<sequence>MLKTKTQKEKAYIFLLIGISAMASASIIIKLTKAPPLVIASYRLLISSLILSLMNYKKVKTCSKIFNNILLTFAGLSLSIHFYTWISALFLTSVANAVVLVNTSPIFISILVSIIEKKIPSKKFYLSVLVALIGVFLITYNNDLKVQIGKGEILSIIGAITFAIYIYTGRYLSKEISFISYITYVYSIAGICLLLITILLKIPLVGYSAYTYLNFLLLALIPQLIGHSSTNYAIRILSPTFTSIVLIGETVIATVFSVIFLKETINLYKLIGIGLIIIAVFYASLEEK</sequence>
<feature type="transmembrane region" description="Helical" evidence="1">
    <location>
        <begin position="124"/>
        <end position="141"/>
    </location>
</feature>
<feature type="transmembrane region" description="Helical" evidence="1">
    <location>
        <begin position="65"/>
        <end position="83"/>
    </location>
</feature>
<protein>
    <submittedName>
        <fullName evidence="3">DMT family transporter</fullName>
    </submittedName>
</protein>
<feature type="transmembrane region" description="Helical" evidence="1">
    <location>
        <begin position="184"/>
        <end position="203"/>
    </location>
</feature>
<feature type="transmembrane region" description="Helical" evidence="1">
    <location>
        <begin position="153"/>
        <end position="172"/>
    </location>
</feature>
<feature type="domain" description="EamA" evidence="2">
    <location>
        <begin position="150"/>
        <end position="283"/>
    </location>
</feature>
<keyword evidence="1" id="KW-1133">Transmembrane helix</keyword>
<dbReference type="PANTHER" id="PTHR22911:SF76">
    <property type="entry name" value="EAMA DOMAIN-CONTAINING PROTEIN"/>
    <property type="match status" value="1"/>
</dbReference>
<feature type="domain" description="EamA" evidence="2">
    <location>
        <begin position="11"/>
        <end position="139"/>
    </location>
</feature>
<feature type="transmembrane region" description="Helical" evidence="1">
    <location>
        <begin position="89"/>
        <end position="112"/>
    </location>
</feature>
<evidence type="ECO:0000313" key="3">
    <source>
        <dbReference type="EMBL" id="HFX12999.1"/>
    </source>
</evidence>
<feature type="transmembrane region" description="Helical" evidence="1">
    <location>
        <begin position="12"/>
        <end position="29"/>
    </location>
</feature>
<dbReference type="InterPro" id="IPR037185">
    <property type="entry name" value="EmrE-like"/>
</dbReference>
<name>A0A7C3RJB6_DICTH</name>
<dbReference type="InterPro" id="IPR000620">
    <property type="entry name" value="EamA_dom"/>
</dbReference>
<keyword evidence="1" id="KW-0472">Membrane</keyword>
<feature type="transmembrane region" description="Helical" evidence="1">
    <location>
        <begin position="267"/>
        <end position="285"/>
    </location>
</feature>
<dbReference type="GO" id="GO:0016020">
    <property type="term" value="C:membrane"/>
    <property type="evidence" value="ECO:0007669"/>
    <property type="project" value="InterPro"/>
</dbReference>
<gene>
    <name evidence="3" type="ORF">ENW00_02435</name>
</gene>
<dbReference type="Pfam" id="PF00892">
    <property type="entry name" value="EamA"/>
    <property type="match status" value="2"/>
</dbReference>
<dbReference type="PANTHER" id="PTHR22911">
    <property type="entry name" value="ACYL-MALONYL CONDENSING ENZYME-RELATED"/>
    <property type="match status" value="1"/>
</dbReference>
<proteinExistence type="predicted"/>
<feature type="transmembrane region" description="Helical" evidence="1">
    <location>
        <begin position="35"/>
        <end position="53"/>
    </location>
</feature>
<keyword evidence="1" id="KW-0812">Transmembrane</keyword>
<organism evidence="3">
    <name type="scientific">Dictyoglomus thermophilum</name>
    <dbReference type="NCBI Taxonomy" id="14"/>
    <lineage>
        <taxon>Bacteria</taxon>
        <taxon>Pseudomonadati</taxon>
        <taxon>Dictyoglomota</taxon>
        <taxon>Dictyoglomia</taxon>
        <taxon>Dictyoglomales</taxon>
        <taxon>Dictyoglomaceae</taxon>
        <taxon>Dictyoglomus</taxon>
    </lineage>
</organism>
<reference evidence="3" key="1">
    <citation type="journal article" date="2020" name="mSystems">
        <title>Genome- and Community-Level Interaction Insights into Carbon Utilization and Element Cycling Functions of Hydrothermarchaeota in Hydrothermal Sediment.</title>
        <authorList>
            <person name="Zhou Z."/>
            <person name="Liu Y."/>
            <person name="Xu W."/>
            <person name="Pan J."/>
            <person name="Luo Z.H."/>
            <person name="Li M."/>
        </authorList>
    </citation>
    <scope>NUCLEOTIDE SEQUENCE [LARGE SCALE GENOMIC DNA]</scope>
    <source>
        <strain evidence="3">SpSt-81</strain>
    </source>
</reference>
<evidence type="ECO:0000256" key="1">
    <source>
        <dbReference type="SAM" id="Phobius"/>
    </source>
</evidence>
<evidence type="ECO:0000259" key="2">
    <source>
        <dbReference type="Pfam" id="PF00892"/>
    </source>
</evidence>
<accession>A0A7C3RJB6</accession>
<dbReference type="AlphaFoldDB" id="A0A7C3RJB6"/>
<feature type="transmembrane region" description="Helical" evidence="1">
    <location>
        <begin position="237"/>
        <end position="261"/>
    </location>
</feature>
<dbReference type="SUPFAM" id="SSF103481">
    <property type="entry name" value="Multidrug resistance efflux transporter EmrE"/>
    <property type="match status" value="2"/>
</dbReference>
<feature type="transmembrane region" description="Helical" evidence="1">
    <location>
        <begin position="209"/>
        <end position="225"/>
    </location>
</feature>
<dbReference type="EMBL" id="DTIN01000009">
    <property type="protein sequence ID" value="HFX12999.1"/>
    <property type="molecule type" value="Genomic_DNA"/>
</dbReference>
<comment type="caution">
    <text evidence="3">The sequence shown here is derived from an EMBL/GenBank/DDBJ whole genome shotgun (WGS) entry which is preliminary data.</text>
</comment>